<evidence type="ECO:0000256" key="4">
    <source>
        <dbReference type="ARBA" id="ARBA00022691"/>
    </source>
</evidence>
<dbReference type="EMBL" id="JACHBU010000002">
    <property type="protein sequence ID" value="MBB6507548.1"/>
    <property type="molecule type" value="Genomic_DNA"/>
</dbReference>
<evidence type="ECO:0000256" key="3">
    <source>
        <dbReference type="ARBA" id="ARBA00022679"/>
    </source>
</evidence>
<feature type="binding site" evidence="6">
    <location>
        <position position="278"/>
    </location>
    <ligand>
        <name>S-adenosyl-L-methionine</name>
        <dbReference type="ChEBI" id="CHEBI:59789"/>
    </ligand>
</feature>
<feature type="binding site" evidence="6">
    <location>
        <position position="298"/>
    </location>
    <ligand>
        <name>S-adenosyl-L-methionine</name>
        <dbReference type="ChEBI" id="CHEBI:59789"/>
    </ligand>
</feature>
<evidence type="ECO:0000256" key="7">
    <source>
        <dbReference type="PROSITE-ProRule" id="PRU10015"/>
    </source>
</evidence>
<evidence type="ECO:0000313" key="9">
    <source>
        <dbReference type="Proteomes" id="UP000585437"/>
    </source>
</evidence>
<comment type="similarity">
    <text evidence="6">Belongs to the class I-like SAM-binding methyltransferase superfamily. RNA M5U methyltransferase family.</text>
</comment>
<dbReference type="Gene3D" id="3.40.50.150">
    <property type="entry name" value="Vaccinia Virus protein VP39"/>
    <property type="match status" value="1"/>
</dbReference>
<feature type="active site" description="Nucleophile" evidence="6">
    <location>
        <position position="372"/>
    </location>
</feature>
<dbReference type="SUPFAM" id="SSF50249">
    <property type="entry name" value="Nucleic acid-binding proteins"/>
    <property type="match status" value="1"/>
</dbReference>
<keyword evidence="1" id="KW-0479">Metal-binding</keyword>
<keyword evidence="1" id="KW-0004">4Fe-4S</keyword>
<dbReference type="Pfam" id="PF05958">
    <property type="entry name" value="tRNA_U5-meth_tr"/>
    <property type="match status" value="1"/>
</dbReference>
<dbReference type="GO" id="GO:0070475">
    <property type="term" value="P:rRNA base methylation"/>
    <property type="evidence" value="ECO:0007669"/>
    <property type="project" value="TreeGrafter"/>
</dbReference>
<dbReference type="PROSITE" id="PS51687">
    <property type="entry name" value="SAM_MT_RNA_M5U"/>
    <property type="match status" value="1"/>
</dbReference>
<dbReference type="PANTHER" id="PTHR11061">
    <property type="entry name" value="RNA M5U METHYLTRANSFERASE"/>
    <property type="match status" value="1"/>
</dbReference>
<keyword evidence="1" id="KW-0408">Iron</keyword>
<evidence type="ECO:0000256" key="5">
    <source>
        <dbReference type="ARBA" id="ARBA00023014"/>
    </source>
</evidence>
<evidence type="ECO:0000256" key="6">
    <source>
        <dbReference type="PROSITE-ProRule" id="PRU01024"/>
    </source>
</evidence>
<organism evidence="8 9">
    <name type="scientific">Rhizobium soli</name>
    <dbReference type="NCBI Taxonomy" id="424798"/>
    <lineage>
        <taxon>Bacteria</taxon>
        <taxon>Pseudomonadati</taxon>
        <taxon>Pseudomonadota</taxon>
        <taxon>Alphaproteobacteria</taxon>
        <taxon>Hyphomicrobiales</taxon>
        <taxon>Rhizobiaceae</taxon>
        <taxon>Rhizobium/Agrobacterium group</taxon>
        <taxon>Rhizobium</taxon>
    </lineage>
</organism>
<dbReference type="AlphaFoldDB" id="A0A7X0JHA2"/>
<sequence length="415" mass="44574">MSTVHVTINRLGAQGDGVANGEDGPVYVPYALPGETLAIARNGDHGTVMSTGNLSPDRIEPVCRHFGPDGDACGGCSLQHLAKAPYNDFKRQLVIDALKSKGLTPDVKETVECHPGERRRTVFSARKTEKELLLGYNRAETNHIISIVECPIAAPGIVARLDAIRAIGMALATGSETFRISVLESLSGLDIAAEGLKPLSDKQRRKVTETVLALKGIARVSANGEIVLEPQKPVIDFGGVKVSPPPGSFTQATKEAEEAMATLVHGHMGKAKRVLDLFAGSGTFALRLARTARVHAVESDDKALKALDHAARNSQGLKPVSIEKRDLFRRPLIPMDLKHFDAVVFDPPRAGAEVQVKELARSNIKTIAAVSCNPLTLARDLRILVDAGYRIVSVTPVDQFLWSPHVEAVALLSKV</sequence>
<feature type="active site" evidence="7">
    <location>
        <position position="372"/>
    </location>
</feature>
<dbReference type="InterPro" id="IPR030390">
    <property type="entry name" value="MeTrfase_TrmA_AS"/>
</dbReference>
<feature type="binding site" evidence="6">
    <location>
        <position position="346"/>
    </location>
    <ligand>
        <name>S-adenosyl-L-methionine</name>
        <dbReference type="ChEBI" id="CHEBI:59789"/>
    </ligand>
</feature>
<name>A0A7X0JHA2_9HYPH</name>
<dbReference type="SUPFAM" id="SSF53335">
    <property type="entry name" value="S-adenosyl-L-methionine-dependent methyltransferases"/>
    <property type="match status" value="1"/>
</dbReference>
<keyword evidence="3 6" id="KW-0808">Transferase</keyword>
<dbReference type="InterPro" id="IPR029063">
    <property type="entry name" value="SAM-dependent_MTases_sf"/>
</dbReference>
<dbReference type="CDD" id="cd02440">
    <property type="entry name" value="AdoMet_MTases"/>
    <property type="match status" value="1"/>
</dbReference>
<keyword evidence="4 6" id="KW-0949">S-adenosyl-L-methionine</keyword>
<keyword evidence="2 6" id="KW-0489">Methyltransferase</keyword>
<dbReference type="GO" id="GO:0051539">
    <property type="term" value="F:4 iron, 4 sulfur cluster binding"/>
    <property type="evidence" value="ECO:0007669"/>
    <property type="project" value="UniProtKB-KW"/>
</dbReference>
<dbReference type="InterPro" id="IPR012340">
    <property type="entry name" value="NA-bd_OB-fold"/>
</dbReference>
<dbReference type="EC" id="2.1.1.190" evidence="8"/>
<feature type="binding site" evidence="6">
    <location>
        <position position="251"/>
    </location>
    <ligand>
        <name>S-adenosyl-L-methionine</name>
        <dbReference type="ChEBI" id="CHEBI:59789"/>
    </ligand>
</feature>
<keyword evidence="5" id="KW-0411">Iron-sulfur</keyword>
<gene>
    <name evidence="8" type="ORF">F4695_000880</name>
</gene>
<dbReference type="Gene3D" id="2.40.50.1070">
    <property type="match status" value="1"/>
</dbReference>
<dbReference type="PROSITE" id="PS01230">
    <property type="entry name" value="TRMA_1"/>
    <property type="match status" value="1"/>
</dbReference>
<proteinExistence type="inferred from homology"/>
<dbReference type="Proteomes" id="UP000585437">
    <property type="component" value="Unassembled WGS sequence"/>
</dbReference>
<dbReference type="PANTHER" id="PTHR11061:SF49">
    <property type="entry name" value="23S RRNA (URACIL(1939)-C(5))-METHYLTRANSFERASE RLMD"/>
    <property type="match status" value="1"/>
</dbReference>
<dbReference type="Gene3D" id="2.40.50.140">
    <property type="entry name" value="Nucleic acid-binding proteins"/>
    <property type="match status" value="1"/>
</dbReference>
<evidence type="ECO:0000256" key="1">
    <source>
        <dbReference type="ARBA" id="ARBA00022485"/>
    </source>
</evidence>
<dbReference type="RefSeq" id="WP_092661441.1">
    <property type="nucleotide sequence ID" value="NZ_JACHBU010000002.1"/>
</dbReference>
<evidence type="ECO:0000313" key="8">
    <source>
        <dbReference type="EMBL" id="MBB6507548.1"/>
    </source>
</evidence>
<comment type="caution">
    <text evidence="8">The sequence shown here is derived from an EMBL/GenBank/DDBJ whole genome shotgun (WGS) entry which is preliminary data.</text>
</comment>
<reference evidence="8 9" key="1">
    <citation type="submission" date="2020-08" db="EMBL/GenBank/DDBJ databases">
        <title>The Agave Microbiome: Exploring the role of microbial communities in plant adaptations to desert environments.</title>
        <authorList>
            <person name="Partida-Martinez L.P."/>
        </authorList>
    </citation>
    <scope>NUCLEOTIDE SEQUENCE [LARGE SCALE GENOMIC DNA]</scope>
    <source>
        <strain evidence="8 9">AS3.12</strain>
    </source>
</reference>
<dbReference type="GO" id="GO:0070041">
    <property type="term" value="F:rRNA (uridine-C5-)-methyltransferase activity"/>
    <property type="evidence" value="ECO:0007669"/>
    <property type="project" value="TreeGrafter"/>
</dbReference>
<keyword evidence="9" id="KW-1185">Reference proteome</keyword>
<evidence type="ECO:0000256" key="2">
    <source>
        <dbReference type="ARBA" id="ARBA00022603"/>
    </source>
</evidence>
<accession>A0A7X0JHA2</accession>
<dbReference type="InterPro" id="IPR010280">
    <property type="entry name" value="U5_MeTrfase_fam"/>
</dbReference>
<protein>
    <submittedName>
        <fullName evidence="8">23S rRNA (Uracil1939-C5)-methyltransferase</fullName>
        <ecNumber evidence="8">2.1.1.190</ecNumber>
    </submittedName>
</protein>